<dbReference type="PANTHER" id="PTHR46910:SF3">
    <property type="entry name" value="HALOTOLERANCE PROTEIN 9-RELATED"/>
    <property type="match status" value="1"/>
</dbReference>
<feature type="domain" description="Zn(2)-C6 fungal-type" evidence="6">
    <location>
        <begin position="89"/>
        <end position="119"/>
    </location>
</feature>
<evidence type="ECO:0000256" key="5">
    <source>
        <dbReference type="SAM" id="MobiDB-lite"/>
    </source>
</evidence>
<feature type="compositionally biased region" description="Polar residues" evidence="5">
    <location>
        <begin position="236"/>
        <end position="248"/>
    </location>
</feature>
<organism evidence="7 8">
    <name type="scientific">Fusarium flagelliforme</name>
    <dbReference type="NCBI Taxonomy" id="2675880"/>
    <lineage>
        <taxon>Eukaryota</taxon>
        <taxon>Fungi</taxon>
        <taxon>Dikarya</taxon>
        <taxon>Ascomycota</taxon>
        <taxon>Pezizomycotina</taxon>
        <taxon>Sordariomycetes</taxon>
        <taxon>Hypocreomycetidae</taxon>
        <taxon>Hypocreales</taxon>
        <taxon>Nectriaceae</taxon>
        <taxon>Fusarium</taxon>
        <taxon>Fusarium incarnatum-equiseti species complex</taxon>
    </lineage>
</organism>
<keyword evidence="8" id="KW-1185">Reference proteome</keyword>
<dbReference type="GO" id="GO:0000981">
    <property type="term" value="F:DNA-binding transcription factor activity, RNA polymerase II-specific"/>
    <property type="evidence" value="ECO:0007669"/>
    <property type="project" value="InterPro"/>
</dbReference>
<feature type="compositionally biased region" description="Polar residues" evidence="5">
    <location>
        <begin position="195"/>
        <end position="219"/>
    </location>
</feature>
<keyword evidence="4" id="KW-0539">Nucleus</keyword>
<feature type="compositionally biased region" description="Polar residues" evidence="5">
    <location>
        <begin position="51"/>
        <end position="70"/>
    </location>
</feature>
<proteinExistence type="predicted"/>
<gene>
    <name evidence="7" type="ORF">FIE12Z_12431</name>
</gene>
<evidence type="ECO:0000313" key="8">
    <source>
        <dbReference type="Proteomes" id="UP000265631"/>
    </source>
</evidence>
<dbReference type="PROSITE" id="PS00463">
    <property type="entry name" value="ZN2_CY6_FUNGAL_1"/>
    <property type="match status" value="1"/>
</dbReference>
<feature type="region of interest" description="Disordered" evidence="5">
    <location>
        <begin position="51"/>
        <end position="78"/>
    </location>
</feature>
<feature type="region of interest" description="Disordered" evidence="5">
    <location>
        <begin position="103"/>
        <end position="261"/>
    </location>
</feature>
<dbReference type="AlphaFoldDB" id="A0A395M629"/>
<evidence type="ECO:0000256" key="4">
    <source>
        <dbReference type="ARBA" id="ARBA00023242"/>
    </source>
</evidence>
<protein>
    <recommendedName>
        <fullName evidence="6">Zn(2)-C6 fungal-type domain-containing protein</fullName>
    </recommendedName>
</protein>
<feature type="compositionally biased region" description="Acidic residues" evidence="5">
    <location>
        <begin position="149"/>
        <end position="158"/>
    </location>
</feature>
<dbReference type="SUPFAM" id="SSF57701">
    <property type="entry name" value="Zn2/Cys6 DNA-binding domain"/>
    <property type="match status" value="1"/>
</dbReference>
<dbReference type="Pfam" id="PF04082">
    <property type="entry name" value="Fungal_trans"/>
    <property type="match status" value="1"/>
</dbReference>
<dbReference type="GO" id="GO:0006351">
    <property type="term" value="P:DNA-templated transcription"/>
    <property type="evidence" value="ECO:0007669"/>
    <property type="project" value="InterPro"/>
</dbReference>
<dbReference type="STRING" id="2594813.A0A395M629"/>
<dbReference type="GO" id="GO:0008270">
    <property type="term" value="F:zinc ion binding"/>
    <property type="evidence" value="ECO:0007669"/>
    <property type="project" value="InterPro"/>
</dbReference>
<dbReference type="SMART" id="SM00066">
    <property type="entry name" value="GAL4"/>
    <property type="match status" value="1"/>
</dbReference>
<evidence type="ECO:0000313" key="7">
    <source>
        <dbReference type="EMBL" id="RFN43341.1"/>
    </source>
</evidence>
<evidence type="ECO:0000256" key="2">
    <source>
        <dbReference type="ARBA" id="ARBA00022723"/>
    </source>
</evidence>
<reference evidence="7 8" key="1">
    <citation type="journal article" date="2018" name="PLoS Pathog.">
        <title>Evolution of structural diversity of trichothecenes, a family of toxins produced by plant pathogenic and entomopathogenic fungi.</title>
        <authorList>
            <person name="Proctor R.H."/>
            <person name="McCormick S.P."/>
            <person name="Kim H.S."/>
            <person name="Cardoza R.E."/>
            <person name="Stanley A.M."/>
            <person name="Lindo L."/>
            <person name="Kelly A."/>
            <person name="Brown D.W."/>
            <person name="Lee T."/>
            <person name="Vaughan M.M."/>
            <person name="Alexander N.J."/>
            <person name="Busman M."/>
            <person name="Gutierrez S."/>
        </authorList>
    </citation>
    <scope>NUCLEOTIDE SEQUENCE [LARGE SCALE GENOMIC DNA]</scope>
    <source>
        <strain evidence="7 8">NRRL 13405</strain>
    </source>
</reference>
<dbReference type="SMART" id="SM00906">
    <property type="entry name" value="Fungal_trans"/>
    <property type="match status" value="1"/>
</dbReference>
<keyword evidence="2" id="KW-0479">Metal-binding</keyword>
<dbReference type="Pfam" id="PF00172">
    <property type="entry name" value="Zn_clus"/>
    <property type="match status" value="1"/>
</dbReference>
<comment type="subcellular location">
    <subcellularLocation>
        <location evidence="1">Nucleus</location>
    </subcellularLocation>
</comment>
<dbReference type="InterPro" id="IPR050987">
    <property type="entry name" value="AtrR-like"/>
</dbReference>
<name>A0A395M629_9HYPO</name>
<accession>A0A395M629</accession>
<dbReference type="GO" id="GO:0003677">
    <property type="term" value="F:DNA binding"/>
    <property type="evidence" value="ECO:0007669"/>
    <property type="project" value="UniProtKB-KW"/>
</dbReference>
<keyword evidence="3" id="KW-0238">DNA-binding</keyword>
<dbReference type="InterPro" id="IPR001138">
    <property type="entry name" value="Zn2Cys6_DnaBD"/>
</dbReference>
<evidence type="ECO:0000256" key="3">
    <source>
        <dbReference type="ARBA" id="ARBA00023125"/>
    </source>
</evidence>
<dbReference type="CDD" id="cd12148">
    <property type="entry name" value="fungal_TF_MHR"/>
    <property type="match status" value="1"/>
</dbReference>
<dbReference type="InterPro" id="IPR007219">
    <property type="entry name" value="XnlR_reg_dom"/>
</dbReference>
<dbReference type="CDD" id="cd00067">
    <property type="entry name" value="GAL4"/>
    <property type="match status" value="1"/>
</dbReference>
<dbReference type="EMBL" id="PXXK01000591">
    <property type="protein sequence ID" value="RFN43341.1"/>
    <property type="molecule type" value="Genomic_DNA"/>
</dbReference>
<dbReference type="GO" id="GO:0005634">
    <property type="term" value="C:nucleus"/>
    <property type="evidence" value="ECO:0007669"/>
    <property type="project" value="UniProtKB-SubCell"/>
</dbReference>
<comment type="caution">
    <text evidence="7">The sequence shown here is derived from an EMBL/GenBank/DDBJ whole genome shotgun (WGS) entry which is preliminary data.</text>
</comment>
<dbReference type="InterPro" id="IPR036864">
    <property type="entry name" value="Zn2-C6_fun-type_DNA-bd_sf"/>
</dbReference>
<dbReference type="Gene3D" id="4.10.240.10">
    <property type="entry name" value="Zn(2)-C6 fungal-type DNA-binding domain"/>
    <property type="match status" value="1"/>
</dbReference>
<feature type="compositionally biased region" description="Basic and acidic residues" evidence="5">
    <location>
        <begin position="113"/>
        <end position="124"/>
    </location>
</feature>
<evidence type="ECO:0000256" key="1">
    <source>
        <dbReference type="ARBA" id="ARBA00004123"/>
    </source>
</evidence>
<dbReference type="PANTHER" id="PTHR46910">
    <property type="entry name" value="TRANSCRIPTION FACTOR PDR1"/>
    <property type="match status" value="1"/>
</dbReference>
<dbReference type="PROSITE" id="PS50048">
    <property type="entry name" value="ZN2_CY6_FUNGAL_2"/>
    <property type="match status" value="1"/>
</dbReference>
<dbReference type="Proteomes" id="UP000265631">
    <property type="component" value="Unassembled WGS sequence"/>
</dbReference>
<sequence>MPEASSMANMTLDIGLLPFADLPSAAGQHSPNWAETATEAARCLTSIPSSITVNTGTRNHSHTDTNTTPEPQYARRTHSRAVRARLSLACDPCRRRKVRCDEGQPKCRNCTSRGDDCTTSDLRRPNASMAKRRRAVRRKNDKEQQRVSDDEDSKEESEEQLREEPQFDCHQPLPSPPISAASAANNQKGNERQHSGQVNAETMESVSVSQENQHTSISQFPHVDRNEAAFDPASVRSHSTTAQNSRHGSSAGRHQHTGNRDDMSWLSRAYNETSKDQGQKTTVAGLQDQSAVSPDVVIHTDGSPYRIKVLGGSSLHCLFNFVDLWLSAYGFDSTAPLFRHGKELSEEFHLPLFFNLPDLPPRPLISRCIEAFLGRVWPVFPIIDEKRIFTLIDTILELQLQSPGSIGSQISQSQIPNLAIVYALLCIGLGEIYQLDGDYDTLDMRTSYLKACYGLQSHLNAMPYHSSVQALVLIVISLRSFGKDGQAWYMSGQAVRLALSLGLHKTITHDQNNLPTTQIQRLINAEGIRRRLWLSCFSLEKLLQIECGRSSSINSENDYEPIDDDGYVFTPEVGGDIFEEEDPLIFFKAWFSLANIMGEISDRLYTRKFTCGMDMFEETAGLTRKLAMWEAALPENVKPHYNTFGPEPANRRALAVFLAQQFHQAQIAVFRTAILFPGASFENRVQQWSQDKPELKALLGVASLCISAARNLITQTLQLADAEDQAILKGAPQITLASVTLALSILRAPTSRLTRSDVELLTSATTYVEGLYKAWGYPKAFLSILSRLRERTSVISRGEATFKRVAHLTSSGANGLVGQIERSAVRTPGVSQEQPDDYIQGNPLCGGLSSFTDIGFEDVWNMLETDIFVYNIGIGIINMDDFAL</sequence>
<evidence type="ECO:0000259" key="6">
    <source>
        <dbReference type="PROSITE" id="PS50048"/>
    </source>
</evidence>
<feature type="compositionally biased region" description="Basic and acidic residues" evidence="5">
    <location>
        <begin position="138"/>
        <end position="148"/>
    </location>
</feature>